<evidence type="ECO:0000313" key="3">
    <source>
        <dbReference type="EMBL" id="GAA0412586.1"/>
    </source>
</evidence>
<dbReference type="Proteomes" id="UP001500879">
    <property type="component" value="Unassembled WGS sequence"/>
</dbReference>
<name>A0ABP3IRE8_9ACTN</name>
<protein>
    <submittedName>
        <fullName evidence="3">Uncharacterized protein</fullName>
    </submittedName>
</protein>
<keyword evidence="2" id="KW-0732">Signal</keyword>
<accession>A0ABP3IRE8</accession>
<sequence length="190" mass="19814">MKKAKTTGHARSTPLRTAVLLPTATALALSLTVPSTTAAEQRRRDGTANYQAVQFLNQDQSAQISFTGEVSWSATGENTDAAHNTDTPHFKYTVEGTLAVECAPGAAPTIGWLDHSGDTVSWEVSDPVACGEQVSVVASGPVGPGGTVRLRLSGRPHPPAQNPSDTQGFQQVPTSDEAVTTGNITEFAVS</sequence>
<reference evidence="4" key="1">
    <citation type="journal article" date="2019" name="Int. J. Syst. Evol. Microbiol.">
        <title>The Global Catalogue of Microorganisms (GCM) 10K type strain sequencing project: providing services to taxonomists for standard genome sequencing and annotation.</title>
        <authorList>
            <consortium name="The Broad Institute Genomics Platform"/>
            <consortium name="The Broad Institute Genome Sequencing Center for Infectious Disease"/>
            <person name="Wu L."/>
            <person name="Ma J."/>
        </authorList>
    </citation>
    <scope>NUCLEOTIDE SEQUENCE [LARGE SCALE GENOMIC DNA]</scope>
    <source>
        <strain evidence="4">JCM 4788</strain>
    </source>
</reference>
<gene>
    <name evidence="3" type="ORF">GCM10010357_37170</name>
</gene>
<dbReference type="RefSeq" id="WP_344025673.1">
    <property type="nucleotide sequence ID" value="NZ_BAAABX010000042.1"/>
</dbReference>
<proteinExistence type="predicted"/>
<evidence type="ECO:0000256" key="2">
    <source>
        <dbReference type="SAM" id="SignalP"/>
    </source>
</evidence>
<comment type="caution">
    <text evidence="3">The sequence shown here is derived from an EMBL/GenBank/DDBJ whole genome shotgun (WGS) entry which is preliminary data.</text>
</comment>
<organism evidence="3 4">
    <name type="scientific">Streptomyces luteireticuli</name>
    <dbReference type="NCBI Taxonomy" id="173858"/>
    <lineage>
        <taxon>Bacteria</taxon>
        <taxon>Bacillati</taxon>
        <taxon>Actinomycetota</taxon>
        <taxon>Actinomycetes</taxon>
        <taxon>Kitasatosporales</taxon>
        <taxon>Streptomycetaceae</taxon>
        <taxon>Streptomyces</taxon>
    </lineage>
</organism>
<keyword evidence="4" id="KW-1185">Reference proteome</keyword>
<feature type="region of interest" description="Disordered" evidence="1">
    <location>
        <begin position="155"/>
        <end position="177"/>
    </location>
</feature>
<feature type="chain" id="PRO_5045199125" evidence="2">
    <location>
        <begin position="39"/>
        <end position="190"/>
    </location>
</feature>
<evidence type="ECO:0000256" key="1">
    <source>
        <dbReference type="SAM" id="MobiDB-lite"/>
    </source>
</evidence>
<dbReference type="EMBL" id="BAAABX010000042">
    <property type="protein sequence ID" value="GAA0412586.1"/>
    <property type="molecule type" value="Genomic_DNA"/>
</dbReference>
<feature type="compositionally biased region" description="Polar residues" evidence="1">
    <location>
        <begin position="162"/>
        <end position="177"/>
    </location>
</feature>
<feature type="signal peptide" evidence="2">
    <location>
        <begin position="1"/>
        <end position="38"/>
    </location>
</feature>
<evidence type="ECO:0000313" key="4">
    <source>
        <dbReference type="Proteomes" id="UP001500879"/>
    </source>
</evidence>